<protein>
    <submittedName>
        <fullName evidence="7">LysR family transcriptional regulator</fullName>
    </submittedName>
</protein>
<dbReference type="Gene3D" id="3.40.190.290">
    <property type="match status" value="1"/>
</dbReference>
<dbReference type="EMBL" id="JAGQFT020000003">
    <property type="protein sequence ID" value="MBS7456598.1"/>
    <property type="molecule type" value="Genomic_DNA"/>
</dbReference>
<dbReference type="PANTHER" id="PTHR30126">
    <property type="entry name" value="HTH-TYPE TRANSCRIPTIONAL REGULATOR"/>
    <property type="match status" value="1"/>
</dbReference>
<dbReference type="InterPro" id="IPR000847">
    <property type="entry name" value="LysR_HTH_N"/>
</dbReference>
<dbReference type="InterPro" id="IPR036388">
    <property type="entry name" value="WH-like_DNA-bd_sf"/>
</dbReference>
<keyword evidence="2" id="KW-0805">Transcription regulation</keyword>
<evidence type="ECO:0000256" key="2">
    <source>
        <dbReference type="ARBA" id="ARBA00023015"/>
    </source>
</evidence>
<evidence type="ECO:0000313" key="8">
    <source>
        <dbReference type="EMBL" id="MBS7456598.1"/>
    </source>
</evidence>
<dbReference type="InterPro" id="IPR036390">
    <property type="entry name" value="WH_DNA-bd_sf"/>
</dbReference>
<feature type="region of interest" description="Disordered" evidence="5">
    <location>
        <begin position="317"/>
        <end position="338"/>
    </location>
</feature>
<comment type="caution">
    <text evidence="7">The sequence shown here is derived from an EMBL/GenBank/DDBJ whole genome shotgun (WGS) entry which is preliminary data.</text>
</comment>
<keyword evidence="4" id="KW-0804">Transcription</keyword>
<organism evidence="7">
    <name type="scientific">Coralloluteibacterium stylophorae</name>
    <dbReference type="NCBI Taxonomy" id="1776034"/>
    <lineage>
        <taxon>Bacteria</taxon>
        <taxon>Pseudomonadati</taxon>
        <taxon>Pseudomonadota</taxon>
        <taxon>Gammaproteobacteria</taxon>
        <taxon>Lysobacterales</taxon>
        <taxon>Lysobacteraceae</taxon>
        <taxon>Coralloluteibacterium</taxon>
    </lineage>
</organism>
<feature type="domain" description="HTH lysR-type" evidence="6">
    <location>
        <begin position="12"/>
        <end position="69"/>
    </location>
</feature>
<dbReference type="PROSITE" id="PS50931">
    <property type="entry name" value="HTH_LYSR"/>
    <property type="match status" value="1"/>
</dbReference>
<dbReference type="PANTHER" id="PTHR30126:SF5">
    <property type="entry name" value="HTH-TYPE TRANSCRIPTIONAL ACTIVATOR CMPR"/>
    <property type="match status" value="1"/>
</dbReference>
<comment type="similarity">
    <text evidence="1">Belongs to the LysR transcriptional regulatory family.</text>
</comment>
<evidence type="ECO:0000313" key="7">
    <source>
        <dbReference type="EMBL" id="MBR0563124.1"/>
    </source>
</evidence>
<dbReference type="InterPro" id="IPR005119">
    <property type="entry name" value="LysR_subst-bd"/>
</dbReference>
<evidence type="ECO:0000313" key="9">
    <source>
        <dbReference type="Proteomes" id="UP000675747"/>
    </source>
</evidence>
<reference evidence="7" key="2">
    <citation type="submission" date="2021-04" db="EMBL/GenBank/DDBJ databases">
        <authorList>
            <person name="Karlyshev A.V."/>
        </authorList>
    </citation>
    <scope>NUCLEOTIDE SEQUENCE</scope>
    <source>
        <strain evidence="7">LMG 29479</strain>
    </source>
</reference>
<gene>
    <name evidence="8" type="ORF">KB893_005545</name>
    <name evidence="7" type="ORF">KB893_11450</name>
</gene>
<dbReference type="FunFam" id="1.10.10.10:FF:000001">
    <property type="entry name" value="LysR family transcriptional regulator"/>
    <property type="match status" value="1"/>
</dbReference>
<evidence type="ECO:0000256" key="4">
    <source>
        <dbReference type="ARBA" id="ARBA00023163"/>
    </source>
</evidence>
<reference evidence="8 9" key="1">
    <citation type="journal article" date="2021" name="Microbiol. Resour. Announc.">
        <title>Draft Genome Sequence of Coralloluteibacterium stylophorae LMG 29479T.</title>
        <authorList>
            <person name="Karlyshev A.V."/>
            <person name="Kudryashova E.B."/>
            <person name="Ariskina E.V."/>
            <person name="Conroy A.P."/>
            <person name="Abidueva E.Y."/>
        </authorList>
    </citation>
    <scope>NUCLEOTIDE SEQUENCE [LARGE SCALE GENOMIC DNA]</scope>
    <source>
        <strain evidence="8 9">LMG 29479</strain>
    </source>
</reference>
<keyword evidence="9" id="KW-1185">Reference proteome</keyword>
<evidence type="ECO:0000256" key="3">
    <source>
        <dbReference type="ARBA" id="ARBA00023125"/>
    </source>
</evidence>
<accession>A0A8J8AYX2</accession>
<dbReference type="RefSeq" id="WP_211927043.1">
    <property type="nucleotide sequence ID" value="NZ_JAGQFT020000003.1"/>
</dbReference>
<proteinExistence type="inferred from homology"/>
<dbReference type="GO" id="GO:0000976">
    <property type="term" value="F:transcription cis-regulatory region binding"/>
    <property type="evidence" value="ECO:0007669"/>
    <property type="project" value="TreeGrafter"/>
</dbReference>
<dbReference type="SUPFAM" id="SSF46785">
    <property type="entry name" value="Winged helix' DNA-binding domain"/>
    <property type="match status" value="1"/>
</dbReference>
<evidence type="ECO:0000256" key="1">
    <source>
        <dbReference type="ARBA" id="ARBA00009437"/>
    </source>
</evidence>
<dbReference type="Pfam" id="PF03466">
    <property type="entry name" value="LysR_substrate"/>
    <property type="match status" value="1"/>
</dbReference>
<dbReference type="Proteomes" id="UP000675747">
    <property type="component" value="Unassembled WGS sequence"/>
</dbReference>
<dbReference type="PRINTS" id="PR00039">
    <property type="entry name" value="HTHLYSR"/>
</dbReference>
<sequence>MADHEYLMLLRVTLRQLQIFQAVAHARSFVRAGELLHLSQPGVSMQIRQLEEAVGLPLLDRIGRRVVLTEAGQRFLDHAARILGEVQDAAADLDGLKGLQRGRVVIGMVSTAKYFLPRLLARFTAAHPELDLRIYSGNRDELIGTLGRNEIDLAVMGRPPARLELESELFAPHPFVVIAPGGHRLAAAPSLDLFDLRDDTVLLRERGSGTRLLMDDWFRKALFAPRRQIEMGGNETVKQGVLAGLGVSILSRHTLTLELAHGAIAILPVDGTPVMRGWYVAHRAGKRLSPAALALRRFVLEEGGGFLGEAFGAGPADAATARQGARPRRSSVGQSTER</sequence>
<evidence type="ECO:0000256" key="5">
    <source>
        <dbReference type="SAM" id="MobiDB-lite"/>
    </source>
</evidence>
<evidence type="ECO:0000259" key="6">
    <source>
        <dbReference type="PROSITE" id="PS50931"/>
    </source>
</evidence>
<dbReference type="GO" id="GO:0003700">
    <property type="term" value="F:DNA-binding transcription factor activity"/>
    <property type="evidence" value="ECO:0007669"/>
    <property type="project" value="InterPro"/>
</dbReference>
<keyword evidence="3" id="KW-0238">DNA-binding</keyword>
<dbReference type="Pfam" id="PF00126">
    <property type="entry name" value="HTH_1"/>
    <property type="match status" value="1"/>
</dbReference>
<name>A0A8J8AYX2_9GAMM</name>
<dbReference type="SUPFAM" id="SSF53850">
    <property type="entry name" value="Periplasmic binding protein-like II"/>
    <property type="match status" value="1"/>
</dbReference>
<dbReference type="Gene3D" id="1.10.10.10">
    <property type="entry name" value="Winged helix-like DNA-binding domain superfamily/Winged helix DNA-binding domain"/>
    <property type="match status" value="1"/>
</dbReference>
<dbReference type="AlphaFoldDB" id="A0A8J8AYX2"/>
<dbReference type="EMBL" id="JAGQFT010000101">
    <property type="protein sequence ID" value="MBR0563124.1"/>
    <property type="molecule type" value="Genomic_DNA"/>
</dbReference>